<name>A0AAD8NZM4_TARER</name>
<keyword evidence="2" id="KW-1185">Reference proteome</keyword>
<comment type="caution">
    <text evidence="1">The sequence shown here is derived from an EMBL/GenBank/DDBJ whole genome shotgun (WGS) entry which is preliminary data.</text>
</comment>
<dbReference type="PANTHER" id="PTHR36310">
    <property type="entry name" value="CYCLIN-DEPENDENT PROTEIN KINASE INHIBITOR SMR11"/>
    <property type="match status" value="1"/>
</dbReference>
<dbReference type="PANTHER" id="PTHR36310:SF1">
    <property type="entry name" value="CYCLIN-DEPENDENT PROTEIN KINASE INHIBITOR SMR11"/>
    <property type="match status" value="1"/>
</dbReference>
<dbReference type="InterPro" id="IPR038971">
    <property type="entry name" value="SMR11/SMR16"/>
</dbReference>
<organism evidence="1 2">
    <name type="scientific">Tagetes erecta</name>
    <name type="common">African marigold</name>
    <dbReference type="NCBI Taxonomy" id="13708"/>
    <lineage>
        <taxon>Eukaryota</taxon>
        <taxon>Viridiplantae</taxon>
        <taxon>Streptophyta</taxon>
        <taxon>Embryophyta</taxon>
        <taxon>Tracheophyta</taxon>
        <taxon>Spermatophyta</taxon>
        <taxon>Magnoliopsida</taxon>
        <taxon>eudicotyledons</taxon>
        <taxon>Gunneridae</taxon>
        <taxon>Pentapetalae</taxon>
        <taxon>asterids</taxon>
        <taxon>campanulids</taxon>
        <taxon>Asterales</taxon>
        <taxon>Asteraceae</taxon>
        <taxon>Asteroideae</taxon>
        <taxon>Heliantheae alliance</taxon>
        <taxon>Tageteae</taxon>
        <taxon>Tagetes</taxon>
    </lineage>
</organism>
<proteinExistence type="predicted"/>
<sequence>MDTEVNGDESGVSGLISCKSIDKLVKDYADMETDDGLRLFSSPSVDDGGFDLRPVTPESNKETSDLMSGFTSPLTFVSSPLNTGFDMKENDDVSPSTPKAAVFDPFAPGPDVLMLAPRTMKCVQESRSYVERKLNFNSVMTKNDSKHVSETALEDNDNNDSMLIQAIYDSLLECIVSKHAEDVIGEISAVDSNPDAPMTPPFAPRLIGIAETCPNAPMKLGKKSRYIDLGLISCSVNTELTAAGTSARQTWPVCGSSTWPVCGNHQPIKPGQFG</sequence>
<evidence type="ECO:0000313" key="1">
    <source>
        <dbReference type="EMBL" id="KAK1426736.1"/>
    </source>
</evidence>
<dbReference type="EMBL" id="JAUHHV010000004">
    <property type="protein sequence ID" value="KAK1426736.1"/>
    <property type="molecule type" value="Genomic_DNA"/>
</dbReference>
<gene>
    <name evidence="1" type="ORF">QVD17_15415</name>
</gene>
<reference evidence="1" key="1">
    <citation type="journal article" date="2023" name="bioRxiv">
        <title>Improved chromosome-level genome assembly for marigold (Tagetes erecta).</title>
        <authorList>
            <person name="Jiang F."/>
            <person name="Yuan L."/>
            <person name="Wang S."/>
            <person name="Wang H."/>
            <person name="Xu D."/>
            <person name="Wang A."/>
            <person name="Fan W."/>
        </authorList>
    </citation>
    <scope>NUCLEOTIDE SEQUENCE</scope>
    <source>
        <strain evidence="1">WSJ</strain>
        <tissue evidence="1">Leaf</tissue>
    </source>
</reference>
<dbReference type="Proteomes" id="UP001229421">
    <property type="component" value="Unassembled WGS sequence"/>
</dbReference>
<accession>A0AAD8NZM4</accession>
<evidence type="ECO:0000313" key="2">
    <source>
        <dbReference type="Proteomes" id="UP001229421"/>
    </source>
</evidence>
<dbReference type="AlphaFoldDB" id="A0AAD8NZM4"/>
<protein>
    <submittedName>
        <fullName evidence="1">Uncharacterized protein</fullName>
    </submittedName>
</protein>